<organism evidence="3 4">
    <name type="scientific">Marivirga sericea</name>
    <dbReference type="NCBI Taxonomy" id="1028"/>
    <lineage>
        <taxon>Bacteria</taxon>
        <taxon>Pseudomonadati</taxon>
        <taxon>Bacteroidota</taxon>
        <taxon>Cytophagia</taxon>
        <taxon>Cytophagales</taxon>
        <taxon>Marivirgaceae</taxon>
        <taxon>Marivirga</taxon>
    </lineage>
</organism>
<dbReference type="InterPro" id="IPR035901">
    <property type="entry name" value="GIY-YIG_endonuc_sf"/>
</dbReference>
<keyword evidence="3" id="KW-0540">Nuclease</keyword>
<gene>
    <name evidence="3" type="ORF">SAMN05661096_00879</name>
</gene>
<reference evidence="4" key="1">
    <citation type="submission" date="2017-04" db="EMBL/GenBank/DDBJ databases">
        <authorList>
            <person name="Varghese N."/>
            <person name="Submissions S."/>
        </authorList>
    </citation>
    <scope>NUCLEOTIDE SEQUENCE [LARGE SCALE GENOMIC DNA]</scope>
    <source>
        <strain evidence="4">DSM 4125</strain>
    </source>
</reference>
<keyword evidence="3" id="KW-0378">Hydrolase</keyword>
<dbReference type="Gene3D" id="3.40.1440.10">
    <property type="entry name" value="GIY-YIG endonuclease"/>
    <property type="match status" value="1"/>
</dbReference>
<evidence type="ECO:0000259" key="2">
    <source>
        <dbReference type="PROSITE" id="PS50164"/>
    </source>
</evidence>
<proteinExistence type="inferred from homology"/>
<keyword evidence="3" id="KW-0255">Endonuclease</keyword>
<dbReference type="Proteomes" id="UP000193804">
    <property type="component" value="Unassembled WGS sequence"/>
</dbReference>
<dbReference type="PROSITE" id="PS50164">
    <property type="entry name" value="GIY_YIG"/>
    <property type="match status" value="1"/>
</dbReference>
<dbReference type="EMBL" id="FXAW01000001">
    <property type="protein sequence ID" value="SMG16718.1"/>
    <property type="molecule type" value="Genomic_DNA"/>
</dbReference>
<evidence type="ECO:0000313" key="3">
    <source>
        <dbReference type="EMBL" id="SMG16718.1"/>
    </source>
</evidence>
<dbReference type="SUPFAM" id="SSF82771">
    <property type="entry name" value="GIY-YIG endonuclease"/>
    <property type="match status" value="1"/>
</dbReference>
<dbReference type="InterPro" id="IPR050190">
    <property type="entry name" value="UPF0213_domain"/>
</dbReference>
<evidence type="ECO:0000313" key="4">
    <source>
        <dbReference type="Proteomes" id="UP000193804"/>
    </source>
</evidence>
<dbReference type="InterPro" id="IPR000305">
    <property type="entry name" value="GIY-YIG_endonuc"/>
</dbReference>
<sequence length="99" mass="11453">MVKGGAIYIMANKSHSTLYTGVTSDLYSRVVEHKQKIHPKSFTAKYNCNKLVYFESFHDIEEAIAREKQIKGGSRAKKIALIESMNPEWNDLFEKVKEW</sequence>
<feature type="domain" description="GIY-YIG" evidence="2">
    <location>
        <begin position="3"/>
        <end position="80"/>
    </location>
</feature>
<dbReference type="CDD" id="cd10448">
    <property type="entry name" value="GIY-YIG_unchar_3"/>
    <property type="match status" value="1"/>
</dbReference>
<comment type="similarity">
    <text evidence="1">Belongs to the UPF0213 family.</text>
</comment>
<name>A0A1X7INZ8_9BACT</name>
<accession>A0A1X7INZ8</accession>
<dbReference type="PANTHER" id="PTHR34477">
    <property type="entry name" value="UPF0213 PROTEIN YHBQ"/>
    <property type="match status" value="1"/>
</dbReference>
<keyword evidence="4" id="KW-1185">Reference proteome</keyword>
<dbReference type="AlphaFoldDB" id="A0A1X7INZ8"/>
<protein>
    <submittedName>
        <fullName evidence="3">Putative endonuclease</fullName>
    </submittedName>
</protein>
<dbReference type="PANTHER" id="PTHR34477:SF5">
    <property type="entry name" value="BSL5627 PROTEIN"/>
    <property type="match status" value="1"/>
</dbReference>
<dbReference type="Pfam" id="PF01541">
    <property type="entry name" value="GIY-YIG"/>
    <property type="match status" value="1"/>
</dbReference>
<evidence type="ECO:0000256" key="1">
    <source>
        <dbReference type="ARBA" id="ARBA00007435"/>
    </source>
</evidence>
<dbReference type="OrthoDB" id="1495241at2"/>
<dbReference type="GO" id="GO:0004519">
    <property type="term" value="F:endonuclease activity"/>
    <property type="evidence" value="ECO:0007669"/>
    <property type="project" value="UniProtKB-KW"/>
</dbReference>